<reference evidence="2" key="1">
    <citation type="submission" date="2021-06" db="EMBL/GenBank/DDBJ databases">
        <authorList>
            <person name="Kallberg Y."/>
            <person name="Tangrot J."/>
            <person name="Rosling A."/>
        </authorList>
    </citation>
    <scope>NUCLEOTIDE SEQUENCE</scope>
    <source>
        <strain evidence="2">MA453B</strain>
    </source>
</reference>
<feature type="region of interest" description="Disordered" evidence="1">
    <location>
        <begin position="117"/>
        <end position="142"/>
    </location>
</feature>
<keyword evidence="3" id="KW-1185">Reference proteome</keyword>
<name>A0A9N9J663_9GLOM</name>
<accession>A0A9N9J663</accession>
<dbReference type="AlphaFoldDB" id="A0A9N9J663"/>
<gene>
    <name evidence="2" type="ORF">DERYTH_LOCUS18319</name>
</gene>
<dbReference type="OrthoDB" id="2400775at2759"/>
<evidence type="ECO:0000313" key="2">
    <source>
        <dbReference type="EMBL" id="CAG8766914.1"/>
    </source>
</evidence>
<organism evidence="2 3">
    <name type="scientific">Dentiscutata erythropus</name>
    <dbReference type="NCBI Taxonomy" id="1348616"/>
    <lineage>
        <taxon>Eukaryota</taxon>
        <taxon>Fungi</taxon>
        <taxon>Fungi incertae sedis</taxon>
        <taxon>Mucoromycota</taxon>
        <taxon>Glomeromycotina</taxon>
        <taxon>Glomeromycetes</taxon>
        <taxon>Diversisporales</taxon>
        <taxon>Gigasporaceae</taxon>
        <taxon>Dentiscutata</taxon>
    </lineage>
</organism>
<feature type="non-terminal residue" evidence="2">
    <location>
        <position position="1"/>
    </location>
</feature>
<dbReference type="EMBL" id="CAJVPY010018413">
    <property type="protein sequence ID" value="CAG8766914.1"/>
    <property type="molecule type" value="Genomic_DNA"/>
</dbReference>
<evidence type="ECO:0000256" key="1">
    <source>
        <dbReference type="SAM" id="MobiDB-lite"/>
    </source>
</evidence>
<protein>
    <submittedName>
        <fullName evidence="2">25922_t:CDS:1</fullName>
    </submittedName>
</protein>
<sequence>STAGIIPQSNDITFLKRDTAAKTISASATFTGNVIGGMTFESTEGSGIMYVYGSFAQGFPQDCFGVLLKKDGKTAIDLTTSLNITVTSLGATPPFWATVPFDLEAYLGLGSGKNKRQTAGQTADITSNDQTVSSAPVTSLPV</sequence>
<dbReference type="Proteomes" id="UP000789405">
    <property type="component" value="Unassembled WGS sequence"/>
</dbReference>
<comment type="caution">
    <text evidence="2">The sequence shown here is derived from an EMBL/GenBank/DDBJ whole genome shotgun (WGS) entry which is preliminary data.</text>
</comment>
<proteinExistence type="predicted"/>
<evidence type="ECO:0000313" key="3">
    <source>
        <dbReference type="Proteomes" id="UP000789405"/>
    </source>
</evidence>